<proteinExistence type="inferred from homology"/>
<protein>
    <recommendedName>
        <fullName evidence="6">Serpentine receptor class gamma</fullName>
    </recommendedName>
</protein>
<reference evidence="8" key="1">
    <citation type="submission" date="2022-11" db="UniProtKB">
        <authorList>
            <consortium name="WormBaseParasite"/>
        </authorList>
    </citation>
    <scope>IDENTIFICATION</scope>
</reference>
<keyword evidence="5 6" id="KW-0472">Membrane</keyword>
<comment type="caution">
    <text evidence="6">Lacks conserved residue(s) required for the propagation of feature annotation.</text>
</comment>
<evidence type="ECO:0000256" key="3">
    <source>
        <dbReference type="ARBA" id="ARBA00022692"/>
    </source>
</evidence>
<comment type="subcellular location">
    <subcellularLocation>
        <location evidence="1">Membrane</location>
        <topology evidence="1">Multi-pass membrane protein</topology>
    </subcellularLocation>
</comment>
<evidence type="ECO:0000313" key="8">
    <source>
        <dbReference type="WBParaSite" id="Gr19_v10_g1490.t1"/>
    </source>
</evidence>
<evidence type="ECO:0000256" key="4">
    <source>
        <dbReference type="ARBA" id="ARBA00022989"/>
    </source>
</evidence>
<dbReference type="SUPFAM" id="SSF81321">
    <property type="entry name" value="Family A G protein-coupled receptor-like"/>
    <property type="match status" value="1"/>
</dbReference>
<dbReference type="PANTHER" id="PTHR31552">
    <property type="entry name" value="SERPENTINE RECEPTOR CLASS GAMMA"/>
    <property type="match status" value="1"/>
</dbReference>
<feature type="transmembrane region" description="Helical" evidence="6">
    <location>
        <begin position="234"/>
        <end position="255"/>
    </location>
</feature>
<feature type="transmembrane region" description="Helical" evidence="6">
    <location>
        <begin position="88"/>
        <end position="112"/>
    </location>
</feature>
<feature type="transmembrane region" description="Helical" evidence="6">
    <location>
        <begin position="13"/>
        <end position="37"/>
    </location>
</feature>
<dbReference type="GO" id="GO:0004888">
    <property type="term" value="F:transmembrane signaling receptor activity"/>
    <property type="evidence" value="ECO:0007669"/>
    <property type="project" value="InterPro"/>
</dbReference>
<evidence type="ECO:0000256" key="6">
    <source>
        <dbReference type="RuleBase" id="RU280813"/>
    </source>
</evidence>
<dbReference type="PANTHER" id="PTHR31552:SF8">
    <property type="entry name" value="SERPENTINE RECEPTOR CLASS GAMMA"/>
    <property type="match status" value="1"/>
</dbReference>
<dbReference type="GO" id="GO:0016020">
    <property type="term" value="C:membrane"/>
    <property type="evidence" value="ECO:0007669"/>
    <property type="project" value="UniProtKB-SubCell"/>
</dbReference>
<evidence type="ECO:0000256" key="5">
    <source>
        <dbReference type="ARBA" id="ARBA00023136"/>
    </source>
</evidence>
<dbReference type="Pfam" id="PF02118">
    <property type="entry name" value="Srg"/>
    <property type="match status" value="1"/>
</dbReference>
<keyword evidence="4 6" id="KW-1133">Transmembrane helix</keyword>
<dbReference type="InterPro" id="IPR000609">
    <property type="entry name" value="7TM_GPCR_serpentine_rcpt_Srg"/>
</dbReference>
<dbReference type="GO" id="GO:0007606">
    <property type="term" value="P:sensory perception of chemical stimulus"/>
    <property type="evidence" value="ECO:0007669"/>
    <property type="project" value="UniProtKB-UniRule"/>
</dbReference>
<dbReference type="Gene3D" id="1.20.1070.10">
    <property type="entry name" value="Rhodopsin 7-helix transmembrane proteins"/>
    <property type="match status" value="1"/>
</dbReference>
<keyword evidence="3 6" id="KW-0812">Transmembrane</keyword>
<dbReference type="Proteomes" id="UP000887572">
    <property type="component" value="Unplaced"/>
</dbReference>
<name>A0A914H7F3_GLORO</name>
<evidence type="ECO:0000256" key="2">
    <source>
        <dbReference type="ARBA" id="ARBA00005692"/>
    </source>
</evidence>
<evidence type="ECO:0000256" key="1">
    <source>
        <dbReference type="ARBA" id="ARBA00004141"/>
    </source>
</evidence>
<feature type="transmembrane region" description="Helical" evidence="6">
    <location>
        <begin position="267"/>
        <end position="290"/>
    </location>
</feature>
<sequence>MDFVEWSYSVHTLFIYLTICITIPSMALYIAEVVVIVRHKKFQNSFYALFVMRAIPDCLCVLNSFYGYRLPSIIGSLLYPIYSKFPNWMLAMFFFFGGHTFQTNNLVTVFILLNRLTAIVMPIKHEKMWQKFLPFITIFVYIVPTFTCWSMFKMNAINQLNYPNSTTDRSFIINEAGDAPNIKYSFYISAAFSVIFLVLCVLLNICTFVAYKLHVTKIGLNGGNNEALIERKMMIYAVTTFVGHMFVASLFLILISNFNDPKTTVMFVIYYPLVMDTGTVVLSSWLLLWASGTFRQQLIRDFGIIRKTTNIPNIRVDAIEGLRSNTRWAVGGGAVGHQLQSRIYSSVQQLPAIS</sequence>
<dbReference type="WBParaSite" id="Gr19_v10_g1490.t1">
    <property type="protein sequence ID" value="Gr19_v10_g1490.t1"/>
    <property type="gene ID" value="Gr19_v10_g1490"/>
</dbReference>
<keyword evidence="7" id="KW-1185">Reference proteome</keyword>
<feature type="transmembrane region" description="Helical" evidence="6">
    <location>
        <begin position="186"/>
        <end position="213"/>
    </location>
</feature>
<evidence type="ECO:0000313" key="7">
    <source>
        <dbReference type="Proteomes" id="UP000887572"/>
    </source>
</evidence>
<dbReference type="AlphaFoldDB" id="A0A914H7F3"/>
<accession>A0A914H7F3</accession>
<comment type="similarity">
    <text evidence="2 6">Belongs to the nematode receptor-like protein srg family.</text>
</comment>
<organism evidence="7 8">
    <name type="scientific">Globodera rostochiensis</name>
    <name type="common">Golden nematode worm</name>
    <name type="synonym">Heterodera rostochiensis</name>
    <dbReference type="NCBI Taxonomy" id="31243"/>
    <lineage>
        <taxon>Eukaryota</taxon>
        <taxon>Metazoa</taxon>
        <taxon>Ecdysozoa</taxon>
        <taxon>Nematoda</taxon>
        <taxon>Chromadorea</taxon>
        <taxon>Rhabditida</taxon>
        <taxon>Tylenchina</taxon>
        <taxon>Tylenchomorpha</taxon>
        <taxon>Tylenchoidea</taxon>
        <taxon>Heteroderidae</taxon>
        <taxon>Heteroderinae</taxon>
        <taxon>Globodera</taxon>
    </lineage>
</organism>
<feature type="transmembrane region" description="Helical" evidence="6">
    <location>
        <begin position="132"/>
        <end position="152"/>
    </location>
</feature>